<feature type="transmembrane region" description="Helical" evidence="5">
    <location>
        <begin position="112"/>
        <end position="128"/>
    </location>
</feature>
<name>A0A0G0ASH7_9BACT</name>
<comment type="caution">
    <text evidence="6">The sequence shown here is derived from an EMBL/GenBank/DDBJ whole genome shotgun (WGS) entry which is preliminary data.</text>
</comment>
<feature type="transmembrane region" description="Helical" evidence="5">
    <location>
        <begin position="238"/>
        <end position="257"/>
    </location>
</feature>
<accession>A0A0G0ASH7</accession>
<feature type="transmembrane region" description="Helical" evidence="5">
    <location>
        <begin position="49"/>
        <end position="68"/>
    </location>
</feature>
<comment type="subcellular location">
    <subcellularLocation>
        <location evidence="1">Membrane</location>
        <topology evidence="1">Multi-pass membrane protein</topology>
    </subcellularLocation>
</comment>
<evidence type="ECO:0000256" key="5">
    <source>
        <dbReference type="SAM" id="Phobius"/>
    </source>
</evidence>
<feature type="transmembrane region" description="Helical" evidence="5">
    <location>
        <begin position="148"/>
        <end position="169"/>
    </location>
</feature>
<evidence type="ECO:0000256" key="2">
    <source>
        <dbReference type="ARBA" id="ARBA00022692"/>
    </source>
</evidence>
<evidence type="ECO:0000256" key="4">
    <source>
        <dbReference type="ARBA" id="ARBA00023136"/>
    </source>
</evidence>
<dbReference type="Pfam" id="PF02535">
    <property type="entry name" value="Zip"/>
    <property type="match status" value="1"/>
</dbReference>
<feature type="transmembrane region" description="Helical" evidence="5">
    <location>
        <begin position="74"/>
        <end position="92"/>
    </location>
</feature>
<evidence type="ECO:0000256" key="3">
    <source>
        <dbReference type="ARBA" id="ARBA00022989"/>
    </source>
</evidence>
<dbReference type="PANTHER" id="PTHR11040">
    <property type="entry name" value="ZINC/IRON TRANSPORTER"/>
    <property type="match status" value="1"/>
</dbReference>
<evidence type="ECO:0000313" key="7">
    <source>
        <dbReference type="Proteomes" id="UP000034176"/>
    </source>
</evidence>
<dbReference type="PANTHER" id="PTHR11040:SF70">
    <property type="entry name" value="OS05G0316100 PROTEIN"/>
    <property type="match status" value="1"/>
</dbReference>
<gene>
    <name evidence="6" type="ORF">UR52_C0002G0067</name>
</gene>
<keyword evidence="2 5" id="KW-0812">Transmembrane</keyword>
<dbReference type="AlphaFoldDB" id="A0A0G0ASH7"/>
<dbReference type="EMBL" id="LBPN01000002">
    <property type="protein sequence ID" value="KKP59839.1"/>
    <property type="molecule type" value="Genomic_DNA"/>
</dbReference>
<evidence type="ECO:0000313" key="6">
    <source>
        <dbReference type="EMBL" id="KKP59839.1"/>
    </source>
</evidence>
<dbReference type="STRING" id="1618434.UR52_C0002G0067"/>
<dbReference type="PATRIC" id="fig|1618434.3.peg.188"/>
<sequence>MNNIFLQLQNYPWLLGLVGGLIITVFNAFGASLVLLANKNVSQKTLDTSLGFAAGLMLAASFTSLIIPGIKVGGIIPVIIGIAIGAIFFDFIDHRVPHVHLEGRREGPEKRLNALWLFIIAITIHNMPEGLSVGISMGSKNLHQALLLMIAIGIQNIPEGFAVAFSFYAHKMGNKWQSVWMGIKSGLVEIPLALIGALLVSRINNLLPYALGFGAGAMLYVVSDEIIPETHKNGHERFATFGIIFGIILMLFLDMVIKS</sequence>
<proteinExistence type="predicted"/>
<dbReference type="Proteomes" id="UP000034176">
    <property type="component" value="Unassembled WGS sequence"/>
</dbReference>
<feature type="transmembrane region" description="Helical" evidence="5">
    <location>
        <begin position="12"/>
        <end position="37"/>
    </location>
</feature>
<evidence type="ECO:0000256" key="1">
    <source>
        <dbReference type="ARBA" id="ARBA00004141"/>
    </source>
</evidence>
<feature type="transmembrane region" description="Helical" evidence="5">
    <location>
        <begin position="206"/>
        <end position="226"/>
    </location>
</feature>
<keyword evidence="4 5" id="KW-0472">Membrane</keyword>
<dbReference type="GO" id="GO:0016020">
    <property type="term" value="C:membrane"/>
    <property type="evidence" value="ECO:0007669"/>
    <property type="project" value="UniProtKB-SubCell"/>
</dbReference>
<reference evidence="6 7" key="1">
    <citation type="journal article" date="2015" name="Nature">
        <title>rRNA introns, odd ribosomes, and small enigmatic genomes across a large radiation of phyla.</title>
        <authorList>
            <person name="Brown C.T."/>
            <person name="Hug L.A."/>
            <person name="Thomas B.C."/>
            <person name="Sharon I."/>
            <person name="Castelle C.J."/>
            <person name="Singh A."/>
            <person name="Wilkins M.J."/>
            <person name="Williams K.H."/>
            <person name="Banfield J.F."/>
        </authorList>
    </citation>
    <scope>NUCLEOTIDE SEQUENCE [LARGE SCALE GENOMIC DNA]</scope>
</reference>
<organism evidence="6 7">
    <name type="scientific">Candidatus Gottesmanbacteria bacterium GW2011_GWA1_34_13</name>
    <dbReference type="NCBI Taxonomy" id="1618434"/>
    <lineage>
        <taxon>Bacteria</taxon>
        <taxon>Candidatus Gottesmaniibacteriota</taxon>
    </lineage>
</organism>
<dbReference type="InterPro" id="IPR003689">
    <property type="entry name" value="ZIP"/>
</dbReference>
<dbReference type="GO" id="GO:0005385">
    <property type="term" value="F:zinc ion transmembrane transporter activity"/>
    <property type="evidence" value="ECO:0007669"/>
    <property type="project" value="TreeGrafter"/>
</dbReference>
<protein>
    <submittedName>
        <fullName evidence="6">Zinc/iron permease</fullName>
    </submittedName>
</protein>
<feature type="transmembrane region" description="Helical" evidence="5">
    <location>
        <begin position="181"/>
        <end position="200"/>
    </location>
</feature>
<keyword evidence="3 5" id="KW-1133">Transmembrane helix</keyword>